<evidence type="ECO:0000313" key="3">
    <source>
        <dbReference type="Proteomes" id="UP001589870"/>
    </source>
</evidence>
<dbReference type="SMART" id="SM00530">
    <property type="entry name" value="HTH_XRE"/>
    <property type="match status" value="1"/>
</dbReference>
<dbReference type="PROSITE" id="PS50943">
    <property type="entry name" value="HTH_CROC1"/>
    <property type="match status" value="1"/>
</dbReference>
<accession>A0ABV6U4V1</accession>
<proteinExistence type="predicted"/>
<comment type="caution">
    <text evidence="2">The sequence shown here is derived from an EMBL/GenBank/DDBJ whole genome shotgun (WGS) entry which is preliminary data.</text>
</comment>
<dbReference type="SUPFAM" id="SSF47413">
    <property type="entry name" value="lambda repressor-like DNA-binding domains"/>
    <property type="match status" value="1"/>
</dbReference>
<protein>
    <submittedName>
        <fullName evidence="2">Helix-turn-helix domain-containing protein</fullName>
    </submittedName>
</protein>
<keyword evidence="3" id="KW-1185">Reference proteome</keyword>
<dbReference type="CDD" id="cd00093">
    <property type="entry name" value="HTH_XRE"/>
    <property type="match status" value="1"/>
</dbReference>
<dbReference type="Proteomes" id="UP001589870">
    <property type="component" value="Unassembled WGS sequence"/>
</dbReference>
<evidence type="ECO:0000259" key="1">
    <source>
        <dbReference type="PROSITE" id="PS50943"/>
    </source>
</evidence>
<dbReference type="Pfam" id="PF01381">
    <property type="entry name" value="HTH_3"/>
    <property type="match status" value="1"/>
</dbReference>
<evidence type="ECO:0000313" key="2">
    <source>
        <dbReference type="EMBL" id="MFC0863039.1"/>
    </source>
</evidence>
<dbReference type="RefSeq" id="WP_204012630.1">
    <property type="nucleotide sequence ID" value="NZ_JBHMQT010000021.1"/>
</dbReference>
<dbReference type="EMBL" id="JBHMQT010000021">
    <property type="protein sequence ID" value="MFC0863039.1"/>
    <property type="molecule type" value="Genomic_DNA"/>
</dbReference>
<organism evidence="2 3">
    <name type="scientific">Sphaerimonospora cavernae</name>
    <dbReference type="NCBI Taxonomy" id="1740611"/>
    <lineage>
        <taxon>Bacteria</taxon>
        <taxon>Bacillati</taxon>
        <taxon>Actinomycetota</taxon>
        <taxon>Actinomycetes</taxon>
        <taxon>Streptosporangiales</taxon>
        <taxon>Streptosporangiaceae</taxon>
        <taxon>Sphaerimonospora</taxon>
    </lineage>
</organism>
<dbReference type="InterPro" id="IPR010982">
    <property type="entry name" value="Lambda_DNA-bd_dom_sf"/>
</dbReference>
<sequence>MTTVGARVENALAASRLSQRALAQVTGISQSTLSRIISGDRAAKLPELAAIAWATGHTVAELSGGSAVAERVQSAARATHGADMQQMREVLLHYLELDAYLDDQGIPAA</sequence>
<feature type="domain" description="HTH cro/C1-type" evidence="1">
    <location>
        <begin position="8"/>
        <end position="62"/>
    </location>
</feature>
<name>A0ABV6U4V1_9ACTN</name>
<dbReference type="Gene3D" id="1.10.260.40">
    <property type="entry name" value="lambda repressor-like DNA-binding domains"/>
    <property type="match status" value="1"/>
</dbReference>
<reference evidence="2 3" key="1">
    <citation type="submission" date="2024-09" db="EMBL/GenBank/DDBJ databases">
        <authorList>
            <person name="Sun Q."/>
            <person name="Mori K."/>
        </authorList>
    </citation>
    <scope>NUCLEOTIDE SEQUENCE [LARGE SCALE GENOMIC DNA]</scope>
    <source>
        <strain evidence="2 3">TBRC 1851</strain>
    </source>
</reference>
<dbReference type="InterPro" id="IPR001387">
    <property type="entry name" value="Cro/C1-type_HTH"/>
</dbReference>
<gene>
    <name evidence="2" type="ORF">ACFHYQ_12115</name>
</gene>